<accession>A0A0H3D757</accession>
<evidence type="ECO:0000313" key="7">
    <source>
        <dbReference type="Proteomes" id="UP000000328"/>
    </source>
</evidence>
<dbReference type="GeneID" id="92871864"/>
<dbReference type="PANTHER" id="PTHR42872:SF6">
    <property type="entry name" value="PROTEIN-GLUTAMATE METHYLESTERASE_PROTEIN-GLUTAMINE GLUTAMINASE"/>
    <property type="match status" value="1"/>
</dbReference>
<evidence type="ECO:0000256" key="2">
    <source>
        <dbReference type="ARBA" id="ARBA00039140"/>
    </source>
</evidence>
<dbReference type="InterPro" id="IPR000673">
    <property type="entry name" value="Sig_transdc_resp-reg_Me-estase"/>
</dbReference>
<proteinExistence type="predicted"/>
<evidence type="ECO:0000256" key="1">
    <source>
        <dbReference type="ARBA" id="ARBA00022801"/>
    </source>
</evidence>
<comment type="catalytic activity">
    <reaction evidence="3">
        <text>[protein]-L-glutamate 5-O-methyl ester + H2O = L-glutamyl-[protein] + methanol + H(+)</text>
        <dbReference type="Rhea" id="RHEA:23236"/>
        <dbReference type="Rhea" id="RHEA-COMP:10208"/>
        <dbReference type="Rhea" id="RHEA-COMP:10311"/>
        <dbReference type="ChEBI" id="CHEBI:15377"/>
        <dbReference type="ChEBI" id="CHEBI:15378"/>
        <dbReference type="ChEBI" id="CHEBI:17790"/>
        <dbReference type="ChEBI" id="CHEBI:29973"/>
        <dbReference type="ChEBI" id="CHEBI:82795"/>
        <dbReference type="EC" id="3.1.1.61"/>
    </reaction>
</comment>
<evidence type="ECO:0000256" key="3">
    <source>
        <dbReference type="ARBA" id="ARBA00048267"/>
    </source>
</evidence>
<dbReference type="RefSeq" id="WP_013225980.1">
    <property type="nucleotide sequence ID" value="NC_014318.1"/>
</dbReference>
<dbReference type="InterPro" id="IPR035909">
    <property type="entry name" value="CheB_C"/>
</dbReference>
<dbReference type="Pfam" id="PF01339">
    <property type="entry name" value="CheB_methylest"/>
    <property type="match status" value="1"/>
</dbReference>
<dbReference type="EMBL" id="CP002000">
    <property type="protein sequence ID" value="ADJ45908.1"/>
    <property type="molecule type" value="Genomic_DNA"/>
</dbReference>
<dbReference type="GO" id="GO:0008984">
    <property type="term" value="F:protein-glutamate methylesterase activity"/>
    <property type="evidence" value="ECO:0007669"/>
    <property type="project" value="UniProtKB-EC"/>
</dbReference>
<feature type="active site" evidence="4">
    <location>
        <position position="17"/>
    </location>
</feature>
<dbReference type="PROSITE" id="PS50122">
    <property type="entry name" value="CHEB"/>
    <property type="match status" value="1"/>
</dbReference>
<dbReference type="EC" id="3.1.1.61" evidence="2"/>
<keyword evidence="4" id="KW-0145">Chemotaxis</keyword>
<dbReference type="GO" id="GO:0006935">
    <property type="term" value="P:chemotaxis"/>
    <property type="evidence" value="ECO:0007669"/>
    <property type="project" value="UniProtKB-UniRule"/>
</dbReference>
<gene>
    <name evidence="6" type="primary">cheB</name>
    <name evidence="6" type="ordered locus">AMED_4131</name>
</gene>
<dbReference type="HOGENOM" id="CLU_000445_51_1_11"/>
<organism evidence="6 7">
    <name type="scientific">Amycolatopsis mediterranei (strain U-32)</name>
    <dbReference type="NCBI Taxonomy" id="749927"/>
    <lineage>
        <taxon>Bacteria</taxon>
        <taxon>Bacillati</taxon>
        <taxon>Actinomycetota</taxon>
        <taxon>Actinomycetes</taxon>
        <taxon>Pseudonocardiales</taxon>
        <taxon>Pseudonocardiaceae</taxon>
        <taxon>Amycolatopsis</taxon>
    </lineage>
</organism>
<dbReference type="PIRSF" id="PIRSF036461">
    <property type="entry name" value="Chmtx_methlestr"/>
    <property type="match status" value="1"/>
</dbReference>
<dbReference type="GO" id="GO:0005737">
    <property type="term" value="C:cytoplasm"/>
    <property type="evidence" value="ECO:0007669"/>
    <property type="project" value="InterPro"/>
</dbReference>
<dbReference type="eggNOG" id="COG2201">
    <property type="taxonomic scope" value="Bacteria"/>
</dbReference>
<feature type="active site" evidence="4">
    <location>
        <position position="136"/>
    </location>
</feature>
<dbReference type="KEGG" id="amd:AMED_4131"/>
<dbReference type="Gene3D" id="3.40.50.180">
    <property type="entry name" value="Methylesterase CheB, C-terminal domain"/>
    <property type="match status" value="1"/>
</dbReference>
<feature type="active site" evidence="4">
    <location>
        <position position="44"/>
    </location>
</feature>
<reference evidence="6 7" key="1">
    <citation type="journal article" date="2010" name="Cell Res.">
        <title>Complete genome sequence of the rifamycin SV-producing Amycolatopsis mediterranei U32 revealed its genetic characteristics in phylogeny and metabolism.</title>
        <authorList>
            <person name="Zhao W."/>
            <person name="Zhong Y."/>
            <person name="Yuan H."/>
            <person name="Wang J."/>
            <person name="Zheng H."/>
            <person name="Wang Y."/>
            <person name="Cen X."/>
            <person name="Xu F."/>
            <person name="Bai J."/>
            <person name="Han X."/>
            <person name="Lu G."/>
            <person name="Zhu Y."/>
            <person name="Shao Z."/>
            <person name="Yan H."/>
            <person name="Li C."/>
            <person name="Peng N."/>
            <person name="Zhang Z."/>
            <person name="Zhang Y."/>
            <person name="Lin W."/>
            <person name="Fan Y."/>
            <person name="Qin Z."/>
            <person name="Hu Y."/>
            <person name="Zhu B."/>
            <person name="Wang S."/>
            <person name="Ding X."/>
            <person name="Zhao G.P."/>
        </authorList>
    </citation>
    <scope>NUCLEOTIDE SEQUENCE [LARGE SCALE GENOMIC DNA]</scope>
    <source>
        <strain evidence="7">U-32</strain>
    </source>
</reference>
<evidence type="ECO:0000313" key="6">
    <source>
        <dbReference type="EMBL" id="ADJ45908.1"/>
    </source>
</evidence>
<protein>
    <recommendedName>
        <fullName evidence="2">protein-glutamate methylesterase</fullName>
        <ecNumber evidence="2">3.1.1.61</ecNumber>
    </recommendedName>
</protein>
<dbReference type="PATRIC" id="fig|749927.5.peg.4272"/>
<dbReference type="PANTHER" id="PTHR42872">
    <property type="entry name" value="PROTEIN-GLUTAMATE METHYLESTERASE/PROTEIN-GLUTAMINE GLUTAMINASE"/>
    <property type="match status" value="1"/>
</dbReference>
<dbReference type="CDD" id="cd16433">
    <property type="entry name" value="CheB"/>
    <property type="match status" value="1"/>
</dbReference>
<evidence type="ECO:0000256" key="4">
    <source>
        <dbReference type="PROSITE-ProRule" id="PRU00050"/>
    </source>
</evidence>
<feature type="domain" description="CheB-type methylesterase" evidence="5">
    <location>
        <begin position="5"/>
        <end position="194"/>
    </location>
</feature>
<dbReference type="AlphaFoldDB" id="A0A0H3D757"/>
<sequence length="342" mass="35626">MDAVPPFRRDLVVVGASAGGVEALRSLVSGLPADFPAAVLVAMHLGAGTQSALARILDRVGPLPARTARHGAPLEPGTVQVAPPDRHLLTEDGTLVLTQGPTENGHRPAVNATFRSAALTGGQRVIGVILSGALDDGAAGLRAIVDRGGLAVVQDPADALYRGMPESALALVDTEHVARVVEIGAVLDKLVRMPVEPFEVPPPSDALLLEDRIAREAVRLGALTAAERSVGSGYTCPDCQGSLTEVDPVGRYRCRIGHAWSAPALLEAHSREFQLALMKALRALDEKAALARKLAAQTGTTRPSGLAERYAASAREATDAAETLRRFLLDADREAAGDPASG</sequence>
<dbReference type="Proteomes" id="UP000000328">
    <property type="component" value="Chromosome"/>
</dbReference>
<evidence type="ECO:0000259" key="5">
    <source>
        <dbReference type="PROSITE" id="PS50122"/>
    </source>
</evidence>
<name>A0A0H3D757_AMYMU</name>
<dbReference type="InterPro" id="IPR011247">
    <property type="entry name" value="Chemotax_prot-Glu_Me-esterase"/>
</dbReference>
<dbReference type="OrthoDB" id="9791760at2"/>
<dbReference type="GO" id="GO:0000156">
    <property type="term" value="F:phosphorelay response regulator activity"/>
    <property type="evidence" value="ECO:0007669"/>
    <property type="project" value="InterPro"/>
</dbReference>
<dbReference type="SUPFAM" id="SSF52738">
    <property type="entry name" value="Methylesterase CheB, C-terminal domain"/>
    <property type="match status" value="1"/>
</dbReference>
<keyword evidence="1 4" id="KW-0378">Hydrolase</keyword>